<gene>
    <name evidence="2" type="ORF">BU26DRAFT_504485</name>
</gene>
<evidence type="ECO:0000313" key="2">
    <source>
        <dbReference type="EMBL" id="KAF2250093.1"/>
    </source>
</evidence>
<name>A0A6A6IKS7_9PLEO</name>
<dbReference type="EMBL" id="ML987194">
    <property type="protein sequence ID" value="KAF2250093.1"/>
    <property type="molecule type" value="Genomic_DNA"/>
</dbReference>
<sequence length="305" mass="34698">MAICKGHRPESEFNSENRQCRNHKRVDREKRRAEDNERKERLLERAGPGDQYCAKCGNIRPETDFALKLDGSRNSQCSRHYVKKRTTAPHIEPTSNYPPPALQPLADATLSPKDPPVNPHQGRSAASILEERKLYIEEDIRKAIEKSIDDVGALVKAHGDLPERSRLRQELPRFLDDFLKAAKVPNIVFYSEWEAREAVKVPPDTIILATMEEAEKIMRQAPLRIPILVCKEVRNPPPYLETIDQYLRNTQIFPFITVQDYEGEVKASTTKKKNNDGIIGPRAMLKAKVGAYLNDPSLPPVNCLD</sequence>
<keyword evidence="3" id="KW-1185">Reference proteome</keyword>
<dbReference type="GeneID" id="54580110"/>
<accession>A0A6A6IKS7</accession>
<dbReference type="RefSeq" id="XP_033685097.1">
    <property type="nucleotide sequence ID" value="XM_033826780.1"/>
</dbReference>
<dbReference type="Proteomes" id="UP000800094">
    <property type="component" value="Unassembled WGS sequence"/>
</dbReference>
<evidence type="ECO:0000313" key="3">
    <source>
        <dbReference type="Proteomes" id="UP000800094"/>
    </source>
</evidence>
<dbReference type="AlphaFoldDB" id="A0A6A6IKS7"/>
<feature type="compositionally biased region" description="Basic and acidic residues" evidence="1">
    <location>
        <begin position="26"/>
        <end position="43"/>
    </location>
</feature>
<feature type="region of interest" description="Disordered" evidence="1">
    <location>
        <begin position="1"/>
        <end position="43"/>
    </location>
</feature>
<reference evidence="2" key="1">
    <citation type="journal article" date="2020" name="Stud. Mycol.">
        <title>101 Dothideomycetes genomes: a test case for predicting lifestyles and emergence of pathogens.</title>
        <authorList>
            <person name="Haridas S."/>
            <person name="Albert R."/>
            <person name="Binder M."/>
            <person name="Bloem J."/>
            <person name="Labutti K."/>
            <person name="Salamov A."/>
            <person name="Andreopoulos B."/>
            <person name="Baker S."/>
            <person name="Barry K."/>
            <person name="Bills G."/>
            <person name="Bluhm B."/>
            <person name="Cannon C."/>
            <person name="Castanera R."/>
            <person name="Culley D."/>
            <person name="Daum C."/>
            <person name="Ezra D."/>
            <person name="Gonzalez J."/>
            <person name="Henrissat B."/>
            <person name="Kuo A."/>
            <person name="Liang C."/>
            <person name="Lipzen A."/>
            <person name="Lutzoni F."/>
            <person name="Magnuson J."/>
            <person name="Mondo S."/>
            <person name="Nolan M."/>
            <person name="Ohm R."/>
            <person name="Pangilinan J."/>
            <person name="Park H.-J."/>
            <person name="Ramirez L."/>
            <person name="Alfaro M."/>
            <person name="Sun H."/>
            <person name="Tritt A."/>
            <person name="Yoshinaga Y."/>
            <person name="Zwiers L.-H."/>
            <person name="Turgeon B."/>
            <person name="Goodwin S."/>
            <person name="Spatafora J."/>
            <person name="Crous P."/>
            <person name="Grigoriev I."/>
        </authorList>
    </citation>
    <scope>NUCLEOTIDE SEQUENCE</scope>
    <source>
        <strain evidence="2">CBS 122368</strain>
    </source>
</reference>
<protein>
    <submittedName>
        <fullName evidence="2">Uncharacterized protein</fullName>
    </submittedName>
</protein>
<evidence type="ECO:0000256" key="1">
    <source>
        <dbReference type="SAM" id="MobiDB-lite"/>
    </source>
</evidence>
<proteinExistence type="predicted"/>
<organism evidence="2 3">
    <name type="scientific">Trematosphaeria pertusa</name>
    <dbReference type="NCBI Taxonomy" id="390896"/>
    <lineage>
        <taxon>Eukaryota</taxon>
        <taxon>Fungi</taxon>
        <taxon>Dikarya</taxon>
        <taxon>Ascomycota</taxon>
        <taxon>Pezizomycotina</taxon>
        <taxon>Dothideomycetes</taxon>
        <taxon>Pleosporomycetidae</taxon>
        <taxon>Pleosporales</taxon>
        <taxon>Massarineae</taxon>
        <taxon>Trematosphaeriaceae</taxon>
        <taxon>Trematosphaeria</taxon>
    </lineage>
</organism>